<evidence type="ECO:0008006" key="3">
    <source>
        <dbReference type="Google" id="ProtNLM"/>
    </source>
</evidence>
<dbReference type="SUPFAM" id="SSF52047">
    <property type="entry name" value="RNI-like"/>
    <property type="match status" value="1"/>
</dbReference>
<dbReference type="EMBL" id="ML178814">
    <property type="protein sequence ID" value="TFL07130.1"/>
    <property type="molecule type" value="Genomic_DNA"/>
</dbReference>
<proteinExistence type="predicted"/>
<keyword evidence="2" id="KW-1185">Reference proteome</keyword>
<protein>
    <recommendedName>
        <fullName evidence="3">F-box domain-containing protein</fullName>
    </recommendedName>
</protein>
<dbReference type="OrthoDB" id="5297217at2759"/>
<dbReference type="InterPro" id="IPR032675">
    <property type="entry name" value="LRR_dom_sf"/>
</dbReference>
<dbReference type="InterPro" id="IPR036047">
    <property type="entry name" value="F-box-like_dom_sf"/>
</dbReference>
<evidence type="ECO:0000313" key="1">
    <source>
        <dbReference type="EMBL" id="TFL07130.1"/>
    </source>
</evidence>
<dbReference type="Gene3D" id="3.80.10.10">
    <property type="entry name" value="Ribonuclease Inhibitor"/>
    <property type="match status" value="1"/>
</dbReference>
<dbReference type="AlphaFoldDB" id="A0A5C3R1W3"/>
<accession>A0A5C3R1W3</accession>
<reference evidence="1 2" key="1">
    <citation type="journal article" date="2019" name="Nat. Ecol. Evol.">
        <title>Megaphylogeny resolves global patterns of mushroom evolution.</title>
        <authorList>
            <person name="Varga T."/>
            <person name="Krizsan K."/>
            <person name="Foldi C."/>
            <person name="Dima B."/>
            <person name="Sanchez-Garcia M."/>
            <person name="Sanchez-Ramirez S."/>
            <person name="Szollosi G.J."/>
            <person name="Szarkandi J.G."/>
            <person name="Papp V."/>
            <person name="Albert L."/>
            <person name="Andreopoulos W."/>
            <person name="Angelini C."/>
            <person name="Antonin V."/>
            <person name="Barry K.W."/>
            <person name="Bougher N.L."/>
            <person name="Buchanan P."/>
            <person name="Buyck B."/>
            <person name="Bense V."/>
            <person name="Catcheside P."/>
            <person name="Chovatia M."/>
            <person name="Cooper J."/>
            <person name="Damon W."/>
            <person name="Desjardin D."/>
            <person name="Finy P."/>
            <person name="Geml J."/>
            <person name="Haridas S."/>
            <person name="Hughes K."/>
            <person name="Justo A."/>
            <person name="Karasinski D."/>
            <person name="Kautmanova I."/>
            <person name="Kiss B."/>
            <person name="Kocsube S."/>
            <person name="Kotiranta H."/>
            <person name="LaButti K.M."/>
            <person name="Lechner B.E."/>
            <person name="Liimatainen K."/>
            <person name="Lipzen A."/>
            <person name="Lukacs Z."/>
            <person name="Mihaltcheva S."/>
            <person name="Morgado L.N."/>
            <person name="Niskanen T."/>
            <person name="Noordeloos M.E."/>
            <person name="Ohm R.A."/>
            <person name="Ortiz-Santana B."/>
            <person name="Ovrebo C."/>
            <person name="Racz N."/>
            <person name="Riley R."/>
            <person name="Savchenko A."/>
            <person name="Shiryaev A."/>
            <person name="Soop K."/>
            <person name="Spirin V."/>
            <person name="Szebenyi C."/>
            <person name="Tomsovsky M."/>
            <person name="Tulloss R.E."/>
            <person name="Uehling J."/>
            <person name="Grigoriev I.V."/>
            <person name="Vagvolgyi C."/>
            <person name="Papp T."/>
            <person name="Martin F.M."/>
            <person name="Miettinen O."/>
            <person name="Hibbett D.S."/>
            <person name="Nagy L.G."/>
        </authorList>
    </citation>
    <scope>NUCLEOTIDE SEQUENCE [LARGE SCALE GENOMIC DNA]</scope>
    <source>
        <strain evidence="1 2">CBS 309.79</strain>
    </source>
</reference>
<gene>
    <name evidence="1" type="ORF">BDV98DRAFT_557308</name>
</gene>
<sequence length="482" mass="54284">MCVSTPRAAKTSTSHSASPCMPVATSYTRVFDFEKLPLDLLPCILSFVTERRDRYSACLVNRVFRWIATPLLYSSVNAKVAKTGRLVHPSATLLKRPDLAEAVLSVQEDRSFFSSTDHPKALQLYVNLRAASWFDDRLHDFDATALVKFLSILKTLPHLEQLRIRSRTELPAAAWSELRQFCSLKSISIWTFDGPPVGLQGWADKMAPNLVKLELWRCAGLPPTLLLSGFMGMPHLRELGIKGVAAGFLPTLLSYLPNLIALDTDYLPSTMRTPPSQPLPSLKRLTVRLNAVRTIEWADWRFLVYLISPTDKAPSSLTEIVIDGNALHGISIGSVHSRWVFEVAERQKRLGKISLERFSVQSVEIATQELQHVFEAFPGIKELRCTLASKELKTIKEILARARHLKFLQIKFYHTMALTAEPVKPKFTIEDAREMMSGTQLRTVIVNNATYTGRWILLPNGETSLETTEELDDTHAENSKHH</sequence>
<evidence type="ECO:0000313" key="2">
    <source>
        <dbReference type="Proteomes" id="UP000305067"/>
    </source>
</evidence>
<organism evidence="1 2">
    <name type="scientific">Pterulicium gracile</name>
    <dbReference type="NCBI Taxonomy" id="1884261"/>
    <lineage>
        <taxon>Eukaryota</taxon>
        <taxon>Fungi</taxon>
        <taxon>Dikarya</taxon>
        <taxon>Basidiomycota</taxon>
        <taxon>Agaricomycotina</taxon>
        <taxon>Agaricomycetes</taxon>
        <taxon>Agaricomycetidae</taxon>
        <taxon>Agaricales</taxon>
        <taxon>Pleurotineae</taxon>
        <taxon>Pterulaceae</taxon>
        <taxon>Pterulicium</taxon>
    </lineage>
</organism>
<name>A0A5C3R1W3_9AGAR</name>
<dbReference type="Proteomes" id="UP000305067">
    <property type="component" value="Unassembled WGS sequence"/>
</dbReference>
<dbReference type="SUPFAM" id="SSF81383">
    <property type="entry name" value="F-box domain"/>
    <property type="match status" value="1"/>
</dbReference>